<dbReference type="OrthoDB" id="1902458at2"/>
<dbReference type="Proteomes" id="UP000190188">
    <property type="component" value="Unassembled WGS sequence"/>
</dbReference>
<dbReference type="PROSITE" id="PS51186">
    <property type="entry name" value="GNAT"/>
    <property type="match status" value="1"/>
</dbReference>
<proteinExistence type="predicted"/>
<gene>
    <name evidence="2" type="ORF">BVG16_31935</name>
</gene>
<feature type="domain" description="N-acetyltransferase" evidence="1">
    <location>
        <begin position="17"/>
        <end position="164"/>
    </location>
</feature>
<evidence type="ECO:0000313" key="2">
    <source>
        <dbReference type="EMBL" id="OPA72815.1"/>
    </source>
</evidence>
<dbReference type="Gene3D" id="3.40.630.30">
    <property type="match status" value="1"/>
</dbReference>
<comment type="caution">
    <text evidence="2">The sequence shown here is derived from an EMBL/GenBank/DDBJ whole genome shotgun (WGS) entry which is preliminary data.</text>
</comment>
<reference evidence="2 3" key="1">
    <citation type="submission" date="2017-01" db="EMBL/GenBank/DDBJ databases">
        <title>Genome analysis of Paenibacillus selenitrireducens ES3-24.</title>
        <authorList>
            <person name="Xu D."/>
            <person name="Yao R."/>
            <person name="Zheng S."/>
        </authorList>
    </citation>
    <scope>NUCLEOTIDE SEQUENCE [LARGE SCALE GENOMIC DNA]</scope>
    <source>
        <strain evidence="2 3">ES3-24</strain>
    </source>
</reference>
<evidence type="ECO:0000313" key="3">
    <source>
        <dbReference type="Proteomes" id="UP000190188"/>
    </source>
</evidence>
<organism evidence="2 3">
    <name type="scientific">Paenibacillus selenitireducens</name>
    <dbReference type="NCBI Taxonomy" id="1324314"/>
    <lineage>
        <taxon>Bacteria</taxon>
        <taxon>Bacillati</taxon>
        <taxon>Bacillota</taxon>
        <taxon>Bacilli</taxon>
        <taxon>Bacillales</taxon>
        <taxon>Paenibacillaceae</taxon>
        <taxon>Paenibacillus</taxon>
    </lineage>
</organism>
<dbReference type="CDD" id="cd04301">
    <property type="entry name" value="NAT_SF"/>
    <property type="match status" value="1"/>
</dbReference>
<dbReference type="GO" id="GO:0016747">
    <property type="term" value="F:acyltransferase activity, transferring groups other than amino-acyl groups"/>
    <property type="evidence" value="ECO:0007669"/>
    <property type="project" value="InterPro"/>
</dbReference>
<dbReference type="Pfam" id="PF00583">
    <property type="entry name" value="Acetyltransf_1"/>
    <property type="match status" value="1"/>
</dbReference>
<accession>A0A1T2WZ12</accession>
<keyword evidence="3" id="KW-1185">Reference proteome</keyword>
<dbReference type="InterPro" id="IPR000182">
    <property type="entry name" value="GNAT_dom"/>
</dbReference>
<protein>
    <recommendedName>
        <fullName evidence="1">N-acetyltransferase domain-containing protein</fullName>
    </recommendedName>
</protein>
<dbReference type="InterPro" id="IPR016181">
    <property type="entry name" value="Acyl_CoA_acyltransferase"/>
</dbReference>
<dbReference type="EMBL" id="MSZX01000030">
    <property type="protein sequence ID" value="OPA72815.1"/>
    <property type="molecule type" value="Genomic_DNA"/>
</dbReference>
<evidence type="ECO:0000259" key="1">
    <source>
        <dbReference type="PROSITE" id="PS51186"/>
    </source>
</evidence>
<name>A0A1T2WZ12_9BACL</name>
<dbReference type="AlphaFoldDB" id="A0A1T2WZ12"/>
<sequence length="169" mass="19695">MELLIDKVNSDRKEILKNLMTLHLHDLSEFIDNISLNSNNGLFEFDVLDWFFEKEGLTPFFINVKGEPVGFILLQSGPFSNQEYADYVLNSFFVIKNQRRKGIGKSACNKFFEMYPGRYAIGQAQTNIPAVKFWRNVYESYGVNPYDKEEIEDGIKMVYQYFKTHSSLS</sequence>
<dbReference type="SUPFAM" id="SSF55729">
    <property type="entry name" value="Acyl-CoA N-acyltransferases (Nat)"/>
    <property type="match status" value="1"/>
</dbReference>
<dbReference type="RefSeq" id="WP_078503233.1">
    <property type="nucleotide sequence ID" value="NZ_MSZX01000030.1"/>
</dbReference>